<dbReference type="AlphaFoldDB" id="A0A914WMF9"/>
<feature type="region of interest" description="Disordered" evidence="1">
    <location>
        <begin position="85"/>
        <end position="108"/>
    </location>
</feature>
<organism evidence="2 3">
    <name type="scientific">Plectus sambesii</name>
    <dbReference type="NCBI Taxonomy" id="2011161"/>
    <lineage>
        <taxon>Eukaryota</taxon>
        <taxon>Metazoa</taxon>
        <taxon>Ecdysozoa</taxon>
        <taxon>Nematoda</taxon>
        <taxon>Chromadorea</taxon>
        <taxon>Plectida</taxon>
        <taxon>Plectina</taxon>
        <taxon>Plectoidea</taxon>
        <taxon>Plectidae</taxon>
        <taxon>Plectus</taxon>
    </lineage>
</organism>
<dbReference type="Proteomes" id="UP000887566">
    <property type="component" value="Unplaced"/>
</dbReference>
<accession>A0A914WMF9</accession>
<evidence type="ECO:0000256" key="1">
    <source>
        <dbReference type="SAM" id="MobiDB-lite"/>
    </source>
</evidence>
<protein>
    <submittedName>
        <fullName evidence="3">Uncharacterized protein</fullName>
    </submittedName>
</protein>
<name>A0A914WMF9_9BILA</name>
<reference evidence="3" key="1">
    <citation type="submission" date="2022-11" db="UniProtKB">
        <authorList>
            <consortium name="WormBaseParasite"/>
        </authorList>
    </citation>
    <scope>IDENTIFICATION</scope>
</reference>
<dbReference type="WBParaSite" id="PSAMB.scaffold428size51616.g5813.t2">
    <property type="protein sequence ID" value="PSAMB.scaffold428size51616.g5813.t2"/>
    <property type="gene ID" value="PSAMB.scaffold428size51616.g5813"/>
</dbReference>
<proteinExistence type="predicted"/>
<sequence length="141" mass="16122">MARAFAQNCPRSCCDHPKAGGRFTIANRDEQNRHVRSRRRLVEPPLRRPAPFTHTTHTDTYALRTRGCARAADVFDVDRLGFRAAESSQSGERAADDRHRPPPDTTSQPLARVVRSRHTVAWHWFCRALTYPLASAKPRFF</sequence>
<evidence type="ECO:0000313" key="3">
    <source>
        <dbReference type="WBParaSite" id="PSAMB.scaffold428size51616.g5813.t2"/>
    </source>
</evidence>
<keyword evidence="2" id="KW-1185">Reference proteome</keyword>
<feature type="compositionally biased region" description="Basic and acidic residues" evidence="1">
    <location>
        <begin position="93"/>
        <end position="102"/>
    </location>
</feature>
<evidence type="ECO:0000313" key="2">
    <source>
        <dbReference type="Proteomes" id="UP000887566"/>
    </source>
</evidence>